<evidence type="ECO:0000313" key="4">
    <source>
        <dbReference type="Proteomes" id="UP000051749"/>
    </source>
</evidence>
<dbReference type="Proteomes" id="UP000182818">
    <property type="component" value="Unassembled WGS sequence"/>
</dbReference>
<dbReference type="EMBL" id="FOGK01000002">
    <property type="protein sequence ID" value="SER17542.1"/>
    <property type="molecule type" value="Genomic_DNA"/>
</dbReference>
<dbReference type="GeneID" id="76043208"/>
<gene>
    <name evidence="2" type="ORF">IV87_GL001852</name>
    <name evidence="3" type="ORF">SAMN04487973_102144</name>
</gene>
<dbReference type="EMBL" id="JQBY01000006">
    <property type="protein sequence ID" value="KRN82898.1"/>
    <property type="molecule type" value="Genomic_DNA"/>
</dbReference>
<proteinExistence type="predicted"/>
<comment type="caution">
    <text evidence="2">The sequence shown here is derived from an EMBL/GenBank/DDBJ whole genome shotgun (WGS) entry which is preliminary data.</text>
</comment>
<keyword evidence="5" id="KW-1185">Reference proteome</keyword>
<dbReference type="RefSeq" id="WP_057805602.1">
    <property type="nucleotide sequence ID" value="NZ_BJYP01000011.1"/>
</dbReference>
<accession>A0A0R2JZZ0</accession>
<reference evidence="2 4" key="1">
    <citation type="journal article" date="2015" name="Genome Announc.">
        <title>Expanding the biotechnology potential of lactobacilli through comparative genomics of 213 strains and associated genera.</title>
        <authorList>
            <person name="Sun Z."/>
            <person name="Harris H.M."/>
            <person name="McCann A."/>
            <person name="Guo C."/>
            <person name="Argimon S."/>
            <person name="Zhang W."/>
            <person name="Yang X."/>
            <person name="Jeffery I.B."/>
            <person name="Cooney J.C."/>
            <person name="Kagawa T.F."/>
            <person name="Liu W."/>
            <person name="Song Y."/>
            <person name="Salvetti E."/>
            <person name="Wrobel A."/>
            <person name="Rasinkangas P."/>
            <person name="Parkhill J."/>
            <person name="Rea M.C."/>
            <person name="O'Sullivan O."/>
            <person name="Ritari J."/>
            <person name="Douillard F.P."/>
            <person name="Paul Ross R."/>
            <person name="Yang R."/>
            <person name="Briner A.E."/>
            <person name="Felis G.E."/>
            <person name="de Vos W.M."/>
            <person name="Barrangou R."/>
            <person name="Klaenhammer T.R."/>
            <person name="Caufield P.W."/>
            <person name="Cui Y."/>
            <person name="Zhang H."/>
            <person name="O'Toole P.W."/>
        </authorList>
    </citation>
    <scope>NUCLEOTIDE SEQUENCE [LARGE SCALE GENOMIC DNA]</scope>
    <source>
        <strain evidence="2 4">DSM 22301</strain>
    </source>
</reference>
<reference evidence="3 5" key="2">
    <citation type="submission" date="2016-10" db="EMBL/GenBank/DDBJ databases">
        <authorList>
            <person name="Varghese N."/>
            <person name="Submissions S."/>
        </authorList>
    </citation>
    <scope>NUCLEOTIDE SEQUENCE [LARGE SCALE GENOMIC DNA]</scope>
    <source>
        <strain evidence="3 5">CGMCC 1.3889</strain>
    </source>
</reference>
<evidence type="ECO:0000313" key="2">
    <source>
        <dbReference type="EMBL" id="KRN82898.1"/>
    </source>
</evidence>
<dbReference type="PATRIC" id="fig|319653.3.peg.1885"/>
<dbReference type="STRING" id="319653.SAMN04487973_102144"/>
<evidence type="ECO:0000313" key="5">
    <source>
        <dbReference type="Proteomes" id="UP000182818"/>
    </source>
</evidence>
<dbReference type="AlphaFoldDB" id="A0A0R2JZZ0"/>
<organism evidence="2 4">
    <name type="scientific">Pediococcus ethanolidurans</name>
    <dbReference type="NCBI Taxonomy" id="319653"/>
    <lineage>
        <taxon>Bacteria</taxon>
        <taxon>Bacillati</taxon>
        <taxon>Bacillota</taxon>
        <taxon>Bacilli</taxon>
        <taxon>Lactobacillales</taxon>
        <taxon>Lactobacillaceae</taxon>
        <taxon>Pediococcus</taxon>
    </lineage>
</organism>
<protein>
    <submittedName>
        <fullName evidence="2">Uncharacterized protein</fullName>
    </submittedName>
</protein>
<feature type="region of interest" description="Disordered" evidence="1">
    <location>
        <begin position="145"/>
        <end position="168"/>
    </location>
</feature>
<evidence type="ECO:0000313" key="3">
    <source>
        <dbReference type="EMBL" id="SER17542.1"/>
    </source>
</evidence>
<evidence type="ECO:0000256" key="1">
    <source>
        <dbReference type="SAM" id="MobiDB-lite"/>
    </source>
</evidence>
<name>A0A0R2JZZ0_9LACO</name>
<sequence length="168" mass="19230">MTVINLDTIKQPVAKQVQFGGKKYNLLPDDDLDDLIEQMEAEQARVLGDHREIVKTSDKADKLQNASSEKMLDFYNKHAKTLLQEQKSIATEMQAAYVDFFNSALLDEDNEECEAGKLLSKFWDNRTVMLATFYNKISAMRQQEQAESEKQFNDLTQEALGKADKVKE</sequence>
<dbReference type="Proteomes" id="UP000051749">
    <property type="component" value="Unassembled WGS sequence"/>
</dbReference>